<dbReference type="Proteomes" id="UP000197277">
    <property type="component" value="Unassembled WGS sequence"/>
</dbReference>
<dbReference type="AlphaFoldDB" id="A0A246FK13"/>
<name>A0A246FK13_9BACT</name>
<protein>
    <recommendedName>
        <fullName evidence="2">Peptidase S49 domain-containing protein</fullName>
    </recommendedName>
</protein>
<evidence type="ECO:0000259" key="2">
    <source>
        <dbReference type="Pfam" id="PF01343"/>
    </source>
</evidence>
<evidence type="ECO:0000313" key="4">
    <source>
        <dbReference type="Proteomes" id="UP000197277"/>
    </source>
</evidence>
<reference evidence="3 4" key="1">
    <citation type="submission" date="2017-06" db="EMBL/GenBank/DDBJ databases">
        <title>Hymenobacter amundsenii sp. nov. isolated from regoliths in Antarctica.</title>
        <authorList>
            <person name="Sedlacek I."/>
            <person name="Kralova S."/>
            <person name="Pantucek R."/>
            <person name="Svec P."/>
            <person name="Holochova P."/>
            <person name="Stankova E."/>
            <person name="Vrbovska V."/>
            <person name="Busse H.-J."/>
        </authorList>
    </citation>
    <scope>NUCLEOTIDE SEQUENCE [LARGE SCALE GENOMIC DNA]</scope>
    <source>
        <strain evidence="3 4">CCM 8682</strain>
    </source>
</reference>
<comment type="similarity">
    <text evidence="1">Belongs to the peptidase S49 family.</text>
</comment>
<keyword evidence="4" id="KW-1185">Reference proteome</keyword>
<comment type="caution">
    <text evidence="3">The sequence shown here is derived from an EMBL/GenBank/DDBJ whole genome shotgun (WGS) entry which is preliminary data.</text>
</comment>
<accession>A0A246FK13</accession>
<proteinExistence type="inferred from homology"/>
<dbReference type="Pfam" id="PF01343">
    <property type="entry name" value="Peptidase_S49"/>
    <property type="match status" value="1"/>
</dbReference>
<dbReference type="OrthoDB" id="869112at2"/>
<gene>
    <name evidence="3" type="ORF">CDA63_11810</name>
</gene>
<feature type="domain" description="Peptidase S49" evidence="2">
    <location>
        <begin position="64"/>
        <end position="219"/>
    </location>
</feature>
<dbReference type="PANTHER" id="PTHR42987:SF4">
    <property type="entry name" value="PROTEASE SOHB-RELATED"/>
    <property type="match status" value="1"/>
</dbReference>
<dbReference type="InterPro" id="IPR029045">
    <property type="entry name" value="ClpP/crotonase-like_dom_sf"/>
</dbReference>
<dbReference type="InterPro" id="IPR002142">
    <property type="entry name" value="Peptidase_S49"/>
</dbReference>
<dbReference type="SUPFAM" id="SSF52096">
    <property type="entry name" value="ClpP/crotonase"/>
    <property type="match status" value="1"/>
</dbReference>
<dbReference type="GO" id="GO:0006508">
    <property type="term" value="P:proteolysis"/>
    <property type="evidence" value="ECO:0007669"/>
    <property type="project" value="InterPro"/>
</dbReference>
<organism evidence="3 4">
    <name type="scientific">Hymenobacter amundsenii</name>
    <dbReference type="NCBI Taxonomy" id="2006685"/>
    <lineage>
        <taxon>Bacteria</taxon>
        <taxon>Pseudomonadati</taxon>
        <taxon>Bacteroidota</taxon>
        <taxon>Cytophagia</taxon>
        <taxon>Cytophagales</taxon>
        <taxon>Hymenobacteraceae</taxon>
        <taxon>Hymenobacter</taxon>
    </lineage>
</organism>
<dbReference type="Gene3D" id="3.90.226.10">
    <property type="entry name" value="2-enoyl-CoA Hydratase, Chain A, domain 1"/>
    <property type="match status" value="1"/>
</dbReference>
<dbReference type="GO" id="GO:0008233">
    <property type="term" value="F:peptidase activity"/>
    <property type="evidence" value="ECO:0007669"/>
    <property type="project" value="InterPro"/>
</dbReference>
<sequence length="225" mass="23501">MLRAEGPLMKADQFCGPLGLMSLAASLNRAARDPEIGGVVLRVDSPGGQVYGTQSVADGIRACQAAGKPVVALCDDGLMCSAAYWIGATCDSIIATHETCCIGSIGVMASWADAQPYFEKMGVKFHEVYAEQSSQKNADFAAAGKGDYKPLQAQLTAIAGGFLSHVRESRGSRLNEKLFTQSGASAGKTFFTSQAGEIGLIDAEGSFSDALAECARLAQKTTQDS</sequence>
<dbReference type="PANTHER" id="PTHR42987">
    <property type="entry name" value="PEPTIDASE S49"/>
    <property type="match status" value="1"/>
</dbReference>
<evidence type="ECO:0000256" key="1">
    <source>
        <dbReference type="ARBA" id="ARBA00008683"/>
    </source>
</evidence>
<evidence type="ECO:0000313" key="3">
    <source>
        <dbReference type="EMBL" id="OWP62897.1"/>
    </source>
</evidence>
<dbReference type="EMBL" id="NIRR01000018">
    <property type="protein sequence ID" value="OWP62897.1"/>
    <property type="molecule type" value="Genomic_DNA"/>
</dbReference>
<dbReference type="RefSeq" id="WP_088464660.1">
    <property type="nucleotide sequence ID" value="NZ_NIRR01000018.1"/>
</dbReference>